<keyword evidence="4" id="KW-0833">Ubl conjugation pathway</keyword>
<dbReference type="PANTHER" id="PTHR10589">
    <property type="entry name" value="UBIQUITIN CARBOXYL-TERMINAL HYDROLASE"/>
    <property type="match status" value="1"/>
</dbReference>
<comment type="similarity">
    <text evidence="7">Belongs to the peptidase C12 family.</text>
</comment>
<name>A8XUF5_CAEBR</name>
<keyword evidence="6" id="KW-0788">Thiol protease</keyword>
<dbReference type="KEGG" id="cbr:CBG_18955"/>
<dbReference type="HOGENOM" id="CLU_054406_4_0_1"/>
<dbReference type="InterPro" id="IPR001578">
    <property type="entry name" value="Peptidase_C12_UCH"/>
</dbReference>
<evidence type="ECO:0000313" key="11">
    <source>
        <dbReference type="WormBase" id="CBG18955"/>
    </source>
</evidence>
<dbReference type="MEROPS" id="C12.A06"/>
<comment type="catalytic activity">
    <reaction evidence="1">
        <text>Thiol-dependent hydrolysis of ester, thioester, amide, peptide and isopeptide bonds formed by the C-terminal Gly of ubiquitin (a 76-residue protein attached to proteins as an intracellular targeting signal).</text>
        <dbReference type="EC" id="3.4.19.12"/>
    </reaction>
</comment>
<dbReference type="Gene3D" id="3.40.532.10">
    <property type="entry name" value="Peptidase C12, ubiquitin carboxyl-terminal hydrolase"/>
    <property type="match status" value="1"/>
</dbReference>
<dbReference type="GO" id="GO:0030163">
    <property type="term" value="P:protein catabolic process"/>
    <property type="evidence" value="ECO:0000318"/>
    <property type="project" value="GO_Central"/>
</dbReference>
<accession>A8XUF5</accession>
<dbReference type="eggNOG" id="KOG1415">
    <property type="taxonomic scope" value="Eukaryota"/>
</dbReference>
<dbReference type="GO" id="GO:0004843">
    <property type="term" value="F:cysteine-type deubiquitinase activity"/>
    <property type="evidence" value="ECO:0000318"/>
    <property type="project" value="GO_Central"/>
</dbReference>
<sequence>MAVVWTPLESNPTVINPMIEKMGVSGVKTVDVLFFEDDSIGQPQHAVILCFPEYKKKISNACGTFALFHSLANLEDRINLGDGAFAKWLAEAKKVGVDERSDLLANNAELTAIHAAAATAGQTDPSGEVEHHLARTLNIAQSFIQRIS</sequence>
<dbReference type="AlphaFoldDB" id="A8XUF5"/>
<keyword evidence="10" id="KW-1185">Reference proteome</keyword>
<dbReference type="PROSITE" id="PS52048">
    <property type="entry name" value="UCH_DOMAIN"/>
    <property type="match status" value="1"/>
</dbReference>
<dbReference type="SUPFAM" id="SSF54001">
    <property type="entry name" value="Cysteine proteinases"/>
    <property type="match status" value="1"/>
</dbReference>
<dbReference type="EC" id="3.4.19.12" evidence="2"/>
<dbReference type="WormBase" id="CBG18955">
    <property type="protein sequence ID" value="CBP49146"/>
    <property type="gene ID" value="WBGene00038251"/>
</dbReference>
<reference evidence="9 10" key="2">
    <citation type="journal article" date="2011" name="PLoS Genet.">
        <title>Caenorhabditis briggsae recombinant inbred line genotypes reveal inter-strain incompatibility and the evolution of recombination.</title>
        <authorList>
            <person name="Ross J.A."/>
            <person name="Koboldt D.C."/>
            <person name="Staisch J.E."/>
            <person name="Chamberlin H.M."/>
            <person name="Gupta B.P."/>
            <person name="Miller R.D."/>
            <person name="Baird S.E."/>
            <person name="Haag E.S."/>
        </authorList>
    </citation>
    <scope>NUCLEOTIDE SEQUENCE [LARGE SCALE GENOMIC DNA]</scope>
    <source>
        <strain evidence="9 10">AF16</strain>
    </source>
</reference>
<dbReference type="CTD" id="8579267"/>
<protein>
    <recommendedName>
        <fullName evidence="2">ubiquitinyl hydrolase 1</fullName>
        <ecNumber evidence="2">3.4.19.12</ecNumber>
    </recommendedName>
</protein>
<comment type="caution">
    <text evidence="7">Lacks conserved residue(s) required for the propagation of feature annotation.</text>
</comment>
<dbReference type="RefSeq" id="XP_002637272.1">
    <property type="nucleotide sequence ID" value="XM_002637226.1"/>
</dbReference>
<dbReference type="Gene3D" id="1.10.418.80">
    <property type="entry name" value="Ubiquitin carboxyl-terminal hydrolase, domain 1"/>
    <property type="match status" value="1"/>
</dbReference>
<dbReference type="GO" id="GO:0006511">
    <property type="term" value="P:ubiquitin-dependent protein catabolic process"/>
    <property type="evidence" value="ECO:0007669"/>
    <property type="project" value="InterPro"/>
</dbReference>
<dbReference type="Proteomes" id="UP000008549">
    <property type="component" value="Unassembled WGS sequence"/>
</dbReference>
<evidence type="ECO:0000313" key="9">
    <source>
        <dbReference type="EMBL" id="CAP36280.1"/>
    </source>
</evidence>
<dbReference type="InParanoid" id="A8XUF5"/>
<dbReference type="PANTHER" id="PTHR10589:SF48">
    <property type="entry name" value="UBIQUITIN CARBOXYL-TERMINAL HYDROLASE"/>
    <property type="match status" value="1"/>
</dbReference>
<organism evidence="9 10">
    <name type="scientific">Caenorhabditis briggsae</name>
    <dbReference type="NCBI Taxonomy" id="6238"/>
    <lineage>
        <taxon>Eukaryota</taxon>
        <taxon>Metazoa</taxon>
        <taxon>Ecdysozoa</taxon>
        <taxon>Nematoda</taxon>
        <taxon>Chromadorea</taxon>
        <taxon>Rhabditida</taxon>
        <taxon>Rhabditina</taxon>
        <taxon>Rhabditomorpha</taxon>
        <taxon>Rhabditoidea</taxon>
        <taxon>Rhabditidae</taxon>
        <taxon>Peloderinae</taxon>
        <taxon>Caenorhabditis</taxon>
    </lineage>
</organism>
<evidence type="ECO:0000256" key="2">
    <source>
        <dbReference type="ARBA" id="ARBA00012759"/>
    </source>
</evidence>
<keyword evidence="3" id="KW-0645">Protease</keyword>
<dbReference type="GO" id="GO:0005737">
    <property type="term" value="C:cytoplasm"/>
    <property type="evidence" value="ECO:0000318"/>
    <property type="project" value="GO_Central"/>
</dbReference>
<evidence type="ECO:0000259" key="8">
    <source>
        <dbReference type="PROSITE" id="PS52048"/>
    </source>
</evidence>
<feature type="domain" description="UCH catalytic" evidence="8">
    <location>
        <begin position="4"/>
        <end position="148"/>
    </location>
</feature>
<reference evidence="9 10" key="1">
    <citation type="journal article" date="2003" name="PLoS Biol.">
        <title>The genome sequence of Caenorhabditis briggsae: a platform for comparative genomics.</title>
        <authorList>
            <person name="Stein L.D."/>
            <person name="Bao Z."/>
            <person name="Blasiar D."/>
            <person name="Blumenthal T."/>
            <person name="Brent M.R."/>
            <person name="Chen N."/>
            <person name="Chinwalla A."/>
            <person name="Clarke L."/>
            <person name="Clee C."/>
            <person name="Coghlan A."/>
            <person name="Coulson A."/>
            <person name="D'Eustachio P."/>
            <person name="Fitch D.H."/>
            <person name="Fulton L.A."/>
            <person name="Fulton R.E."/>
            <person name="Griffiths-Jones S."/>
            <person name="Harris T.W."/>
            <person name="Hillier L.W."/>
            <person name="Kamath R."/>
            <person name="Kuwabara P.E."/>
            <person name="Mardis E.R."/>
            <person name="Marra M.A."/>
            <person name="Miner T.L."/>
            <person name="Minx P."/>
            <person name="Mullikin J.C."/>
            <person name="Plumb R.W."/>
            <person name="Rogers J."/>
            <person name="Schein J.E."/>
            <person name="Sohrmann M."/>
            <person name="Spieth J."/>
            <person name="Stajich J.E."/>
            <person name="Wei C."/>
            <person name="Willey D."/>
            <person name="Wilson R.K."/>
            <person name="Durbin R."/>
            <person name="Waterston R.H."/>
        </authorList>
    </citation>
    <scope>NUCLEOTIDE SEQUENCE [LARGE SCALE GENOMIC DNA]</scope>
    <source>
        <strain evidence="9 10">AF16</strain>
    </source>
</reference>
<evidence type="ECO:0000313" key="10">
    <source>
        <dbReference type="Proteomes" id="UP000008549"/>
    </source>
</evidence>
<evidence type="ECO:0000256" key="3">
    <source>
        <dbReference type="ARBA" id="ARBA00022670"/>
    </source>
</evidence>
<evidence type="ECO:0000256" key="7">
    <source>
        <dbReference type="PROSITE-ProRule" id="PRU01393"/>
    </source>
</evidence>
<dbReference type="InterPro" id="IPR038765">
    <property type="entry name" value="Papain-like_cys_pep_sf"/>
</dbReference>
<evidence type="ECO:0000256" key="5">
    <source>
        <dbReference type="ARBA" id="ARBA00022801"/>
    </source>
</evidence>
<dbReference type="STRING" id="6238.A8XUF5"/>
<dbReference type="Pfam" id="PF01088">
    <property type="entry name" value="Peptidase_C12"/>
    <property type="match status" value="1"/>
</dbReference>
<evidence type="ECO:0000256" key="6">
    <source>
        <dbReference type="ARBA" id="ARBA00022807"/>
    </source>
</evidence>
<proteinExistence type="inferred from homology"/>
<evidence type="ECO:0000256" key="4">
    <source>
        <dbReference type="ARBA" id="ARBA00022786"/>
    </source>
</evidence>
<dbReference type="GeneID" id="8579267"/>
<keyword evidence="5" id="KW-0378">Hydrolase</keyword>
<gene>
    <name evidence="9 11" type="ORF">CBG18955</name>
    <name evidence="9" type="ORF">CBG_18955</name>
</gene>
<evidence type="ECO:0000256" key="1">
    <source>
        <dbReference type="ARBA" id="ARBA00000707"/>
    </source>
</evidence>
<dbReference type="InterPro" id="IPR036959">
    <property type="entry name" value="Peptidase_C12_UCH_sf"/>
</dbReference>
<dbReference type="EMBL" id="HE601047">
    <property type="protein sequence ID" value="CAP36280.1"/>
    <property type="molecule type" value="Genomic_DNA"/>
</dbReference>